<gene>
    <name evidence="2" type="ORF">MBOT_32940</name>
</gene>
<dbReference type="RefSeq" id="WP_163758934.1">
    <property type="nucleotide sequence ID" value="NZ_BLKW01000004.1"/>
</dbReference>
<dbReference type="GO" id="GO:0016787">
    <property type="term" value="F:hydrolase activity"/>
    <property type="evidence" value="ECO:0007669"/>
    <property type="project" value="InterPro"/>
</dbReference>
<dbReference type="EMBL" id="BLKW01000004">
    <property type="protein sequence ID" value="GFG75929.1"/>
    <property type="molecule type" value="Genomic_DNA"/>
</dbReference>
<dbReference type="Pfam" id="PF04909">
    <property type="entry name" value="Amidohydro_2"/>
    <property type="match status" value="1"/>
</dbReference>
<keyword evidence="3" id="KW-1185">Reference proteome</keyword>
<feature type="domain" description="Amidohydrolase-related" evidence="1">
    <location>
        <begin position="181"/>
        <end position="370"/>
    </location>
</feature>
<proteinExistence type="predicted"/>
<reference evidence="2 3" key="1">
    <citation type="journal article" date="2019" name="Emerg. Microbes Infect.">
        <title>Comprehensive subspecies identification of 175 nontuberculous mycobacteria species based on 7547 genomic profiles.</title>
        <authorList>
            <person name="Matsumoto Y."/>
            <person name="Kinjo T."/>
            <person name="Motooka D."/>
            <person name="Nabeya D."/>
            <person name="Jung N."/>
            <person name="Uechi K."/>
            <person name="Horii T."/>
            <person name="Iida T."/>
            <person name="Fujita J."/>
            <person name="Nakamura S."/>
        </authorList>
    </citation>
    <scope>NUCLEOTIDE SEQUENCE [LARGE SCALE GENOMIC DNA]</scope>
    <source>
        <strain evidence="2 3">JCM 17322</strain>
    </source>
</reference>
<name>A0A7I9Y1I8_9MYCO</name>
<dbReference type="AlphaFoldDB" id="A0A7I9Y1I8"/>
<evidence type="ECO:0000259" key="1">
    <source>
        <dbReference type="Pfam" id="PF04909"/>
    </source>
</evidence>
<comment type="caution">
    <text evidence="2">The sequence shown here is derived from an EMBL/GenBank/DDBJ whole genome shotgun (WGS) entry which is preliminary data.</text>
</comment>
<dbReference type="PANTHER" id="PTHR43383:SF2">
    <property type="entry name" value="AMIDOHYDROLASE 2 FAMILY PROTEIN"/>
    <property type="match status" value="1"/>
</dbReference>
<dbReference type="PANTHER" id="PTHR43383">
    <property type="entry name" value="NODULIN 6"/>
    <property type="match status" value="1"/>
</dbReference>
<evidence type="ECO:0000313" key="3">
    <source>
        <dbReference type="Proteomes" id="UP000465361"/>
    </source>
</evidence>
<dbReference type="Gene3D" id="3.20.20.140">
    <property type="entry name" value="Metal-dependent hydrolases"/>
    <property type="match status" value="1"/>
</dbReference>
<dbReference type="InterPro" id="IPR006680">
    <property type="entry name" value="Amidohydro-rel"/>
</dbReference>
<accession>A0A7I9Y1I8</accession>
<protein>
    <recommendedName>
        <fullName evidence="1">Amidohydrolase-related domain-containing protein</fullName>
    </recommendedName>
</protein>
<sequence length="376" mass="41177">MATLASSALEHHIAAVPLIDQHVHGCWLTGGDRRRFENALNEANTEPLADSGFDSQLGFAVRAHCAPILGLPRHADPQQYWERRSQFTETELARIFLSAAGVSDWLVDTGIGDGVADVTTLAELSGGRAHELIRLEQVAEQAAHAAGDYASAFQEILHRRAASAAGTKSILAYRGGFEGVLSEPSPAQVSAAADRWRAAGGVRLRDRVLLRFGLHQALRLGKPLQFHVGFGDRDCDLHKANPLHLLDFLRQSGDTPIVLLHCYPYEREAGYLAQAFNNVYVDGGLSITFLGARAPAFIARLLEMAPFHKIVYSSDGFGPAELHFLGAILWRNGIQRVLQRFVDDGDWSEADAIRVVDMIAHRNATHLYRLPPAVSD</sequence>
<dbReference type="Proteomes" id="UP000465361">
    <property type="component" value="Unassembled WGS sequence"/>
</dbReference>
<dbReference type="InterPro" id="IPR032466">
    <property type="entry name" value="Metal_Hydrolase"/>
</dbReference>
<evidence type="ECO:0000313" key="2">
    <source>
        <dbReference type="EMBL" id="GFG75929.1"/>
    </source>
</evidence>
<organism evidence="2 3">
    <name type="scientific">Mycobacterium botniense</name>
    <dbReference type="NCBI Taxonomy" id="84962"/>
    <lineage>
        <taxon>Bacteria</taxon>
        <taxon>Bacillati</taxon>
        <taxon>Actinomycetota</taxon>
        <taxon>Actinomycetes</taxon>
        <taxon>Mycobacteriales</taxon>
        <taxon>Mycobacteriaceae</taxon>
        <taxon>Mycobacterium</taxon>
    </lineage>
</organism>
<dbReference type="SUPFAM" id="SSF51556">
    <property type="entry name" value="Metallo-dependent hydrolases"/>
    <property type="match status" value="1"/>
</dbReference>